<reference evidence="1 2" key="1">
    <citation type="submission" date="2007-08" db="EMBL/GenBank/DDBJ databases">
        <authorList>
            <person name="Fulton L."/>
            <person name="Clifton S."/>
            <person name="Fulton B."/>
            <person name="Xu J."/>
            <person name="Minx P."/>
            <person name="Pepin K.H."/>
            <person name="Johnson M."/>
            <person name="Thiruvilangam P."/>
            <person name="Bhonagiri V."/>
            <person name="Nash W.E."/>
            <person name="Mardis E.R."/>
            <person name="Wilson R.K."/>
        </authorList>
    </citation>
    <scope>NUCLEOTIDE SEQUENCE [LARGE SCALE GENOMIC DNA]</scope>
    <source>
        <strain evidence="2">ATCC BAA-613 / DSM 15670 / CCUG 46953 / JCM 12243 / WAL 16351</strain>
    </source>
</reference>
<proteinExistence type="predicted"/>
<accession>A8S002</accession>
<evidence type="ECO:0000313" key="1">
    <source>
        <dbReference type="EMBL" id="EDP14152.1"/>
    </source>
</evidence>
<name>A8S002_ENTBW</name>
<dbReference type="GeneID" id="97203650"/>
<organism evidence="1 2">
    <name type="scientific">Enterocloster bolteae (strain ATCC BAA-613 / DSM 15670 / CCUG 46953 / JCM 12243 / WAL 16351)</name>
    <name type="common">Clostridium bolteae</name>
    <dbReference type="NCBI Taxonomy" id="411902"/>
    <lineage>
        <taxon>Bacteria</taxon>
        <taxon>Bacillati</taxon>
        <taxon>Bacillota</taxon>
        <taxon>Clostridia</taxon>
        <taxon>Lachnospirales</taxon>
        <taxon>Lachnospiraceae</taxon>
        <taxon>Enterocloster</taxon>
    </lineage>
</organism>
<dbReference type="EMBL" id="ABCC02000041">
    <property type="protein sequence ID" value="EDP14152.1"/>
    <property type="molecule type" value="Genomic_DNA"/>
</dbReference>
<sequence>MKSSLFTKGFKILIVTLLLLAVLFNRSLAQKLMLATILIWMFMVIVRFLKPTVRKLIENWYADRQYRRNITPLVLSAPMPDEAISFSPVPEPEPAFSEAEQKRMLQHISLRITEKIKSAYPDATWRWADSPDLTAILDGKTFRIQVDDMAAFTHADIRFDRYARIRITPLSVGEFASSADSGKKTPSEEDTKEPAVVDVISWYELIGRQMLESVITDLNANGHSRLSIKENGDIIITRNKKEALKGTLDQFPPKNYWNEFLNLLEEQELHGKVEKDRIIISWV</sequence>
<dbReference type="HOGENOM" id="CLU_985684_0_0_9"/>
<protein>
    <submittedName>
        <fullName evidence="1">Uncharacterized protein</fullName>
    </submittedName>
</protein>
<dbReference type="eggNOG" id="ENOG502ZC1Q">
    <property type="taxonomic scope" value="Bacteria"/>
</dbReference>
<dbReference type="RefSeq" id="WP_007037882.1">
    <property type="nucleotide sequence ID" value="NZ_DS480696.1"/>
</dbReference>
<comment type="caution">
    <text evidence="1">The sequence shown here is derived from an EMBL/GenBank/DDBJ whole genome shotgun (WGS) entry which is preliminary data.</text>
</comment>
<dbReference type="Proteomes" id="UP000005396">
    <property type="component" value="Unassembled WGS sequence"/>
</dbReference>
<dbReference type="PaxDb" id="411902-CLOBOL_05544"/>
<evidence type="ECO:0000313" key="2">
    <source>
        <dbReference type="Proteomes" id="UP000005396"/>
    </source>
</evidence>
<reference evidence="1 2" key="2">
    <citation type="submission" date="2007-09" db="EMBL/GenBank/DDBJ databases">
        <title>Draft genome sequence of Clostridium bolteae (ATCC BAA-613).</title>
        <authorList>
            <person name="Sudarsanam P."/>
            <person name="Ley R."/>
            <person name="Guruge J."/>
            <person name="Turnbaugh P.J."/>
            <person name="Mahowald M."/>
            <person name="Liep D."/>
            <person name="Gordon J."/>
        </authorList>
    </citation>
    <scope>NUCLEOTIDE SEQUENCE [LARGE SCALE GENOMIC DNA]</scope>
    <source>
        <strain evidence="2">ATCC BAA-613 / DSM 15670 / CCUG 46953 / JCM 12243 / WAL 16351</strain>
    </source>
</reference>
<dbReference type="AlphaFoldDB" id="A8S002"/>
<gene>
    <name evidence="1" type="ORF">CLOBOL_05544</name>
</gene>